<dbReference type="AlphaFoldDB" id="A0A699JKY7"/>
<protein>
    <submittedName>
        <fullName evidence="2">Uncharacterized protein</fullName>
    </submittedName>
</protein>
<gene>
    <name evidence="2" type="ORF">Tci_616214</name>
</gene>
<organism evidence="2">
    <name type="scientific">Tanacetum cinerariifolium</name>
    <name type="common">Dalmatian daisy</name>
    <name type="synonym">Chrysanthemum cinerariifolium</name>
    <dbReference type="NCBI Taxonomy" id="118510"/>
    <lineage>
        <taxon>Eukaryota</taxon>
        <taxon>Viridiplantae</taxon>
        <taxon>Streptophyta</taxon>
        <taxon>Embryophyta</taxon>
        <taxon>Tracheophyta</taxon>
        <taxon>Spermatophyta</taxon>
        <taxon>Magnoliopsida</taxon>
        <taxon>eudicotyledons</taxon>
        <taxon>Gunneridae</taxon>
        <taxon>Pentapetalae</taxon>
        <taxon>asterids</taxon>
        <taxon>campanulids</taxon>
        <taxon>Asterales</taxon>
        <taxon>Asteraceae</taxon>
        <taxon>Asteroideae</taxon>
        <taxon>Anthemideae</taxon>
        <taxon>Anthemidinae</taxon>
        <taxon>Tanacetum</taxon>
    </lineage>
</organism>
<proteinExistence type="predicted"/>
<feature type="region of interest" description="Disordered" evidence="1">
    <location>
        <begin position="56"/>
        <end position="83"/>
    </location>
</feature>
<feature type="region of interest" description="Disordered" evidence="1">
    <location>
        <begin position="233"/>
        <end position="253"/>
    </location>
</feature>
<reference evidence="2" key="1">
    <citation type="journal article" date="2019" name="Sci. Rep.">
        <title>Draft genome of Tanacetum cinerariifolium, the natural source of mosquito coil.</title>
        <authorList>
            <person name="Yamashiro T."/>
            <person name="Shiraishi A."/>
            <person name="Satake H."/>
            <person name="Nakayama K."/>
        </authorList>
    </citation>
    <scope>NUCLEOTIDE SEQUENCE</scope>
</reference>
<dbReference type="EMBL" id="BKCJ010424793">
    <property type="protein sequence ID" value="GFA44242.1"/>
    <property type="molecule type" value="Genomic_DNA"/>
</dbReference>
<accession>A0A699JKY7</accession>
<evidence type="ECO:0000256" key="1">
    <source>
        <dbReference type="SAM" id="MobiDB-lite"/>
    </source>
</evidence>
<comment type="caution">
    <text evidence="2">The sequence shown here is derived from an EMBL/GenBank/DDBJ whole genome shotgun (WGS) entry which is preliminary data.</text>
</comment>
<sequence length="523" mass="59239">MERAITTDASLVAAQDSDNIAKTQSTTMSIDPISYKIGSGHTVGSGKDMMEQETDLTNFVPPTPHDSSLSGGHTPRSDEGRPNINELMNLCTPVVKKGSCPVTIQDCSRLGMKLFKIGTSKKKTLGKEYVSKHRSGESKEAKERNLSDKGSGETEVFDYTTAAEKDVNAAELVFAAGDAVNAVSVVPNVSVAGSSTSTVGHIFEDEMITMADTLMAIRGIRPRTTSVVIHDVEEEPRRETPPPTVQSQDKEQEAKDVALIKQMEDVQAMIDADALLAERLQQEESEQFTVDEQARMLVDLIAERKRFFAAHRAEQIRNKPPTKAQLRNKMVTYLKHIGKYTHNQLKSKSFEQIQMLYEREQKWINDFVPMDSEEVNDSEQQVEEDLRACLDIVPVDDIAIDVESLATKYPIVNWKTHTLTKNMMYYQIIRANGSSKNYKILTEMCDDFDRKYTMDLYRLVKERYETASLEGYDLLLWGDLITLFEPSQEDEMMSRMLNNRLEIDHESEMAFELIRFIKTQLKE</sequence>
<name>A0A699JKY7_TANCI</name>
<evidence type="ECO:0000313" key="2">
    <source>
        <dbReference type="EMBL" id="GFA44242.1"/>
    </source>
</evidence>
<feature type="region of interest" description="Disordered" evidence="1">
    <location>
        <begin position="128"/>
        <end position="152"/>
    </location>
</feature>